<comment type="caution">
    <text evidence="2">The sequence shown here is derived from an EMBL/GenBank/DDBJ whole genome shotgun (WGS) entry which is preliminary data.</text>
</comment>
<gene>
    <name evidence="2" type="ORF">GMORB2_3568</name>
</gene>
<feature type="signal peptide" evidence="1">
    <location>
        <begin position="1"/>
        <end position="19"/>
    </location>
</feature>
<dbReference type="EMBL" id="JAANYQ010000020">
    <property type="protein sequence ID" value="KAF4119880.1"/>
    <property type="molecule type" value="Genomic_DNA"/>
</dbReference>
<proteinExistence type="predicted"/>
<dbReference type="RefSeq" id="XP_035318532.1">
    <property type="nucleotide sequence ID" value="XM_035465544.1"/>
</dbReference>
<reference evidence="2" key="1">
    <citation type="submission" date="2020-03" db="EMBL/GenBank/DDBJ databases">
        <title>Site-based positive gene gene selection in Geosmithia morbida across the United States reveals a broad range of putative effectors and factors for local host and environmental adapation.</title>
        <authorList>
            <person name="Onufrak A."/>
            <person name="Murdoch R.W."/>
            <person name="Gazis R."/>
            <person name="Huff M."/>
            <person name="Staton M."/>
            <person name="Klingeman W."/>
            <person name="Hadziabdic D."/>
        </authorList>
    </citation>
    <scope>NUCLEOTIDE SEQUENCE</scope>
    <source>
        <strain evidence="2">1262</strain>
    </source>
</reference>
<organism evidence="2 3">
    <name type="scientific">Geosmithia morbida</name>
    <dbReference type="NCBI Taxonomy" id="1094350"/>
    <lineage>
        <taxon>Eukaryota</taxon>
        <taxon>Fungi</taxon>
        <taxon>Dikarya</taxon>
        <taxon>Ascomycota</taxon>
        <taxon>Pezizomycotina</taxon>
        <taxon>Sordariomycetes</taxon>
        <taxon>Hypocreomycetidae</taxon>
        <taxon>Hypocreales</taxon>
        <taxon>Bionectriaceae</taxon>
        <taxon>Geosmithia</taxon>
    </lineage>
</organism>
<sequence>MVLVSVLVLLVILPRWGMGGCDNEDEDSDGYKGGHGDKLTVVHRRVPEALEKQRSAG</sequence>
<evidence type="ECO:0000313" key="2">
    <source>
        <dbReference type="EMBL" id="KAF4119880.1"/>
    </source>
</evidence>
<feature type="chain" id="PRO_5040206669" description="Secreted protein" evidence="1">
    <location>
        <begin position="20"/>
        <end position="57"/>
    </location>
</feature>
<dbReference type="AlphaFoldDB" id="A0A9P4YNL6"/>
<evidence type="ECO:0008006" key="4">
    <source>
        <dbReference type="Google" id="ProtNLM"/>
    </source>
</evidence>
<name>A0A9P4YNL6_9HYPO</name>
<protein>
    <recommendedName>
        <fullName evidence="4">Secreted protein</fullName>
    </recommendedName>
</protein>
<dbReference type="Proteomes" id="UP000749293">
    <property type="component" value="Unassembled WGS sequence"/>
</dbReference>
<accession>A0A9P4YNL6</accession>
<evidence type="ECO:0000313" key="3">
    <source>
        <dbReference type="Proteomes" id="UP000749293"/>
    </source>
</evidence>
<keyword evidence="1" id="KW-0732">Signal</keyword>
<keyword evidence="3" id="KW-1185">Reference proteome</keyword>
<dbReference type="GeneID" id="55969796"/>
<evidence type="ECO:0000256" key="1">
    <source>
        <dbReference type="SAM" id="SignalP"/>
    </source>
</evidence>